<gene>
    <name evidence="2" type="ORF">EYF80_023504</name>
</gene>
<evidence type="ECO:0000313" key="3">
    <source>
        <dbReference type="Proteomes" id="UP000314294"/>
    </source>
</evidence>
<feature type="region of interest" description="Disordered" evidence="1">
    <location>
        <begin position="75"/>
        <end position="108"/>
    </location>
</feature>
<organism evidence="2 3">
    <name type="scientific">Liparis tanakae</name>
    <name type="common">Tanaka's snailfish</name>
    <dbReference type="NCBI Taxonomy" id="230148"/>
    <lineage>
        <taxon>Eukaryota</taxon>
        <taxon>Metazoa</taxon>
        <taxon>Chordata</taxon>
        <taxon>Craniata</taxon>
        <taxon>Vertebrata</taxon>
        <taxon>Euteleostomi</taxon>
        <taxon>Actinopterygii</taxon>
        <taxon>Neopterygii</taxon>
        <taxon>Teleostei</taxon>
        <taxon>Neoteleostei</taxon>
        <taxon>Acanthomorphata</taxon>
        <taxon>Eupercaria</taxon>
        <taxon>Perciformes</taxon>
        <taxon>Cottioidei</taxon>
        <taxon>Cottales</taxon>
        <taxon>Liparidae</taxon>
        <taxon>Liparis</taxon>
    </lineage>
</organism>
<evidence type="ECO:0000256" key="1">
    <source>
        <dbReference type="SAM" id="MobiDB-lite"/>
    </source>
</evidence>
<feature type="compositionally biased region" description="Basic and acidic residues" evidence="1">
    <location>
        <begin position="34"/>
        <end position="56"/>
    </location>
</feature>
<feature type="region of interest" description="Disordered" evidence="1">
    <location>
        <begin position="1"/>
        <end position="63"/>
    </location>
</feature>
<evidence type="ECO:0000313" key="2">
    <source>
        <dbReference type="EMBL" id="TNN66270.1"/>
    </source>
</evidence>
<name>A0A4Z2HL49_9TELE</name>
<dbReference type="Proteomes" id="UP000314294">
    <property type="component" value="Unassembled WGS sequence"/>
</dbReference>
<accession>A0A4Z2HL49</accession>
<reference evidence="2 3" key="1">
    <citation type="submission" date="2019-03" db="EMBL/GenBank/DDBJ databases">
        <title>First draft genome of Liparis tanakae, snailfish: a comprehensive survey of snailfish specific genes.</title>
        <authorList>
            <person name="Kim W."/>
            <person name="Song I."/>
            <person name="Jeong J.-H."/>
            <person name="Kim D."/>
            <person name="Kim S."/>
            <person name="Ryu S."/>
            <person name="Song J.Y."/>
            <person name="Lee S.K."/>
        </authorList>
    </citation>
    <scope>NUCLEOTIDE SEQUENCE [LARGE SCALE GENOMIC DNA]</scope>
    <source>
        <tissue evidence="2">Muscle</tissue>
    </source>
</reference>
<sequence length="163" mass="17470">MKPLRMAVSGAARQAESGALQRISCLPTGLQGQDPRKKSRGDSPSKEIPQTEKQSERVPLAPAVNVSAPLIECTSTEITVGPESGPVTSTPRDTSSAAGPPANTAPLKTHFHCTTPLCPGGRELPHNRRDSHHTACRVELSRCKEKTLPATQRVQSLRHRGDN</sequence>
<keyword evidence="3" id="KW-1185">Reference proteome</keyword>
<comment type="caution">
    <text evidence="2">The sequence shown here is derived from an EMBL/GenBank/DDBJ whole genome shotgun (WGS) entry which is preliminary data.</text>
</comment>
<dbReference type="EMBL" id="SRLO01000222">
    <property type="protein sequence ID" value="TNN66270.1"/>
    <property type="molecule type" value="Genomic_DNA"/>
</dbReference>
<proteinExistence type="predicted"/>
<feature type="compositionally biased region" description="Polar residues" evidence="1">
    <location>
        <begin position="86"/>
        <end position="97"/>
    </location>
</feature>
<dbReference type="AlphaFoldDB" id="A0A4Z2HL49"/>
<protein>
    <submittedName>
        <fullName evidence="2">Uncharacterized protein</fullName>
    </submittedName>
</protein>